<dbReference type="PANTHER" id="PTHR12652">
    <property type="entry name" value="PEROXISOMAL BIOGENESIS FACTOR 11"/>
    <property type="match status" value="1"/>
</dbReference>
<dbReference type="HOGENOM" id="CLU_043324_0_0_1"/>
<keyword evidence="2" id="KW-0472">Membrane</keyword>
<evidence type="ECO:0000256" key="2">
    <source>
        <dbReference type="ARBA" id="ARBA00023136"/>
    </source>
</evidence>
<dbReference type="eggNOG" id="ENOG502R7FJ">
    <property type="taxonomic scope" value="Eukaryota"/>
</dbReference>
<keyword evidence="6" id="KW-1185">Reference proteome</keyword>
<sequence>MDSYGTGNYQYHNTYHNISGDSDNFVEELKILSPRKDESNNNNNSNNVTIPNVKDMTKITVTNLEILQYLLNSLSGKDKFAKIVKYTLDLIILFIEKESKPKSYISKSNVNNIVMNLLVNKPRLLIIFFLQKFVKTLSYISSQLSTYRYILRFGNSPFLTWDFIKAIKKLYTNRKHLSLQSINETFKINDLINLYYTICDELVLLHKFKVWSNPYFYERISRHQVLSWQYDIVLSLINNLSQLNTNQQKEFELNLLIKIKREAINFQISNNNKLFYNDTIDIYAQLNDLKRQKKVIHLEISKLIFDFMANSIDFFKVYDAKIIPKGTYGVLSLVSGLIGFYKLWINAKDDIYSSKQKSE</sequence>
<comment type="subcellular location">
    <subcellularLocation>
        <location evidence="4">Peroxisome membrane</location>
    </subcellularLocation>
</comment>
<dbReference type="Pfam" id="PF05648">
    <property type="entry name" value="PEX11"/>
    <property type="match status" value="1"/>
</dbReference>
<gene>
    <name evidence="5" type="primary">KAFR0G02100</name>
    <name evidence="5" type="ORF">KAFR_0G02100</name>
</gene>
<accession>H2AXZ4</accession>
<keyword evidence="1" id="KW-0962">Peroxisome biogenesis</keyword>
<protein>
    <recommendedName>
        <fullName evidence="7">Peroxisomal membrane protein PEX25</fullName>
    </recommendedName>
</protein>
<dbReference type="GeneID" id="13887224"/>
<evidence type="ECO:0000256" key="4">
    <source>
        <dbReference type="ARBA" id="ARBA00046271"/>
    </source>
</evidence>
<dbReference type="KEGG" id="kaf:KAFR_0G02100"/>
<proteinExistence type="predicted"/>
<evidence type="ECO:0008006" key="7">
    <source>
        <dbReference type="Google" id="ProtNLM"/>
    </source>
</evidence>
<dbReference type="Proteomes" id="UP000005220">
    <property type="component" value="Chromosome 7"/>
</dbReference>
<evidence type="ECO:0000256" key="1">
    <source>
        <dbReference type="ARBA" id="ARBA00022593"/>
    </source>
</evidence>
<organism evidence="5 6">
    <name type="scientific">Kazachstania africana (strain ATCC 22294 / BCRC 22015 / CBS 2517 / CECT 1963 / NBRC 1671 / NRRL Y-8276)</name>
    <name type="common">Yeast</name>
    <name type="synonym">Kluyveromyces africanus</name>
    <dbReference type="NCBI Taxonomy" id="1071382"/>
    <lineage>
        <taxon>Eukaryota</taxon>
        <taxon>Fungi</taxon>
        <taxon>Dikarya</taxon>
        <taxon>Ascomycota</taxon>
        <taxon>Saccharomycotina</taxon>
        <taxon>Saccharomycetes</taxon>
        <taxon>Saccharomycetales</taxon>
        <taxon>Saccharomycetaceae</taxon>
        <taxon>Kazachstania</taxon>
    </lineage>
</organism>
<evidence type="ECO:0000313" key="5">
    <source>
        <dbReference type="EMBL" id="CCF59244.1"/>
    </source>
</evidence>
<name>H2AXZ4_KAZAF</name>
<evidence type="ECO:0000256" key="3">
    <source>
        <dbReference type="ARBA" id="ARBA00023140"/>
    </source>
</evidence>
<dbReference type="GO" id="GO:0005778">
    <property type="term" value="C:peroxisomal membrane"/>
    <property type="evidence" value="ECO:0007669"/>
    <property type="project" value="UniProtKB-SubCell"/>
</dbReference>
<dbReference type="PANTHER" id="PTHR12652:SF50">
    <property type="entry name" value="PEROXIN 11"/>
    <property type="match status" value="1"/>
</dbReference>
<dbReference type="FunCoup" id="H2AXZ4">
    <property type="interactions" value="55"/>
</dbReference>
<keyword evidence="3" id="KW-0576">Peroxisome</keyword>
<dbReference type="OrthoDB" id="411017at2759"/>
<evidence type="ECO:0000313" key="6">
    <source>
        <dbReference type="Proteomes" id="UP000005220"/>
    </source>
</evidence>
<dbReference type="RefSeq" id="XP_003958379.1">
    <property type="nucleotide sequence ID" value="XM_003958330.1"/>
</dbReference>
<dbReference type="AlphaFoldDB" id="H2AXZ4"/>
<dbReference type="InterPro" id="IPR008733">
    <property type="entry name" value="PEX11"/>
</dbReference>
<dbReference type="GO" id="GO:0016559">
    <property type="term" value="P:peroxisome fission"/>
    <property type="evidence" value="ECO:0007669"/>
    <property type="project" value="InterPro"/>
</dbReference>
<reference evidence="5 6" key="1">
    <citation type="journal article" date="2011" name="Proc. Natl. Acad. Sci. U.S.A.">
        <title>Evolutionary erosion of yeast sex chromosomes by mating-type switching accidents.</title>
        <authorList>
            <person name="Gordon J.L."/>
            <person name="Armisen D."/>
            <person name="Proux-Wera E."/>
            <person name="Oheigeartaigh S.S."/>
            <person name="Byrne K.P."/>
            <person name="Wolfe K.H."/>
        </authorList>
    </citation>
    <scope>NUCLEOTIDE SEQUENCE [LARGE SCALE GENOMIC DNA]</scope>
    <source>
        <strain evidence="6">ATCC 22294 / BCRC 22015 / CBS 2517 / CECT 1963 / NBRC 1671 / NRRL Y-8276</strain>
    </source>
</reference>
<dbReference type="InParanoid" id="H2AXZ4"/>
<dbReference type="EMBL" id="HE650827">
    <property type="protein sequence ID" value="CCF59244.1"/>
    <property type="molecule type" value="Genomic_DNA"/>
</dbReference>